<dbReference type="InterPro" id="IPR055204">
    <property type="entry name" value="HNRNPL_RRM"/>
</dbReference>
<dbReference type="OMA" id="LTEWASK"/>
<evidence type="ECO:0000313" key="3">
    <source>
        <dbReference type="Ensembl" id="ENSEBUP00000013181.1"/>
    </source>
</evidence>
<dbReference type="InterPro" id="IPR000504">
    <property type="entry name" value="RRM_dom"/>
</dbReference>
<dbReference type="Gene3D" id="3.30.70.330">
    <property type="match status" value="2"/>
</dbReference>
<evidence type="ECO:0000313" key="4">
    <source>
        <dbReference type="Proteomes" id="UP000694388"/>
    </source>
</evidence>
<evidence type="ECO:0000259" key="2">
    <source>
        <dbReference type="PROSITE" id="PS50102"/>
    </source>
</evidence>
<dbReference type="SUPFAM" id="SSF54928">
    <property type="entry name" value="RNA-binding domain, RBD"/>
    <property type="match status" value="1"/>
</dbReference>
<accession>A0A8C4WV87</accession>
<keyword evidence="1" id="KW-0694">RNA-binding</keyword>
<dbReference type="Ensembl" id="ENSEBUT00000013757.1">
    <property type="protein sequence ID" value="ENSEBUP00000013181.1"/>
    <property type="gene ID" value="ENSEBUG00000008335.1"/>
</dbReference>
<proteinExistence type="predicted"/>
<sequence length="201" mass="22667">MIYGLEPTRMNCDRLFNLLCLYGNIEKIKFLKSKPGAAMIQMADAAAVDRAVTHLNTAQLFDKKLNLAVSKQPEIMAGVAYELEDGTNSFKDFHGCRNNRFSSPEQAAKNRILPPSSVLHFYNAPPDFTEDSFNQICDEFELEKPTSFRLFSGKSERSVSGLTEWASKTLATEALAVLNHYQMKSTGISLLLMLYLRHCWT</sequence>
<dbReference type="GO" id="GO:0003723">
    <property type="term" value="F:RNA binding"/>
    <property type="evidence" value="ECO:0007669"/>
    <property type="project" value="UniProtKB-UniRule"/>
</dbReference>
<dbReference type="AlphaFoldDB" id="A0A8C4WV87"/>
<keyword evidence="4" id="KW-1185">Reference proteome</keyword>
<reference evidence="3" key="2">
    <citation type="submission" date="2025-09" db="UniProtKB">
        <authorList>
            <consortium name="Ensembl"/>
        </authorList>
    </citation>
    <scope>IDENTIFICATION</scope>
</reference>
<dbReference type="InterPro" id="IPR035979">
    <property type="entry name" value="RBD_domain_sf"/>
</dbReference>
<protein>
    <recommendedName>
        <fullName evidence="2">RRM domain-containing protein</fullName>
    </recommendedName>
</protein>
<name>A0A8C4WV87_EPTBU</name>
<dbReference type="GeneTree" id="ENSGT01030000234642"/>
<organism evidence="3 4">
    <name type="scientific">Eptatretus burgeri</name>
    <name type="common">Inshore hagfish</name>
    <dbReference type="NCBI Taxonomy" id="7764"/>
    <lineage>
        <taxon>Eukaryota</taxon>
        <taxon>Metazoa</taxon>
        <taxon>Chordata</taxon>
        <taxon>Craniata</taxon>
        <taxon>Vertebrata</taxon>
        <taxon>Cyclostomata</taxon>
        <taxon>Myxini</taxon>
        <taxon>Myxiniformes</taxon>
        <taxon>Myxinidae</taxon>
        <taxon>Eptatretinae</taxon>
        <taxon>Eptatretus</taxon>
    </lineage>
</organism>
<reference evidence="3" key="1">
    <citation type="submission" date="2025-08" db="UniProtKB">
        <authorList>
            <consortium name="Ensembl"/>
        </authorList>
    </citation>
    <scope>IDENTIFICATION</scope>
</reference>
<dbReference type="CDD" id="cd12424">
    <property type="entry name" value="RRM3_hnRNPL_like"/>
    <property type="match status" value="1"/>
</dbReference>
<dbReference type="Pfam" id="PF13893">
    <property type="entry name" value="RRM_5"/>
    <property type="match status" value="1"/>
</dbReference>
<dbReference type="Proteomes" id="UP000694388">
    <property type="component" value="Unplaced"/>
</dbReference>
<evidence type="ECO:0000256" key="1">
    <source>
        <dbReference type="PROSITE-ProRule" id="PRU00176"/>
    </source>
</evidence>
<dbReference type="PROSITE" id="PS50102">
    <property type="entry name" value="RRM"/>
    <property type="match status" value="1"/>
</dbReference>
<dbReference type="InterPro" id="IPR012677">
    <property type="entry name" value="Nucleotide-bd_a/b_plait_sf"/>
</dbReference>
<dbReference type="FunFam" id="3.30.70.330:FF:000073">
    <property type="entry name" value="Heterogeneous nuclear ribonucleoprotein L like"/>
    <property type="match status" value="1"/>
</dbReference>
<dbReference type="PANTHER" id="PTHR15592">
    <property type="entry name" value="MATRIN 3/NUCLEAR PROTEIN 220-RELATED"/>
    <property type="match status" value="1"/>
</dbReference>
<dbReference type="Pfam" id="PF22976">
    <property type="entry name" value="RRM_10"/>
    <property type="match status" value="1"/>
</dbReference>
<feature type="domain" description="RRM" evidence="2">
    <location>
        <begin position="1"/>
        <end position="72"/>
    </location>
</feature>